<evidence type="ECO:0000256" key="4">
    <source>
        <dbReference type="ARBA" id="ARBA00022475"/>
    </source>
</evidence>
<proteinExistence type="inferred from homology"/>
<dbReference type="Pfam" id="PF00528">
    <property type="entry name" value="BPD_transp_1"/>
    <property type="match status" value="1"/>
</dbReference>
<feature type="transmembrane region" description="Helical" evidence="8">
    <location>
        <begin position="199"/>
        <end position="221"/>
    </location>
</feature>
<evidence type="ECO:0000256" key="5">
    <source>
        <dbReference type="ARBA" id="ARBA00022692"/>
    </source>
</evidence>
<feature type="transmembrane region" description="Helical" evidence="8">
    <location>
        <begin position="63"/>
        <end position="85"/>
    </location>
</feature>
<dbReference type="AlphaFoldDB" id="A0A916NGV1"/>
<evidence type="ECO:0000256" key="8">
    <source>
        <dbReference type="RuleBase" id="RU363032"/>
    </source>
</evidence>
<feature type="transmembrane region" description="Helical" evidence="8">
    <location>
        <begin position="97"/>
        <end position="121"/>
    </location>
</feature>
<dbReference type="CDD" id="cd06261">
    <property type="entry name" value="TM_PBP2"/>
    <property type="match status" value="1"/>
</dbReference>
<gene>
    <name evidence="10" type="ORF">LEUCIP111803_00805</name>
</gene>
<keyword evidence="6 8" id="KW-1133">Transmembrane helix</keyword>
<evidence type="ECO:0000256" key="3">
    <source>
        <dbReference type="ARBA" id="ARBA00022448"/>
    </source>
</evidence>
<evidence type="ECO:0000313" key="11">
    <source>
        <dbReference type="Proteomes" id="UP000693892"/>
    </source>
</evidence>
<accession>A0A916NGV1</accession>
<reference evidence="10" key="1">
    <citation type="submission" date="2021-06" db="EMBL/GenBank/DDBJ databases">
        <authorList>
            <person name="Criscuolo A."/>
        </authorList>
    </citation>
    <scope>NUCLEOTIDE SEQUENCE</scope>
    <source>
        <strain evidence="10">CIP111803</strain>
    </source>
</reference>
<name>A0A916NGV1_9MICO</name>
<evidence type="ECO:0000256" key="6">
    <source>
        <dbReference type="ARBA" id="ARBA00022989"/>
    </source>
</evidence>
<keyword evidence="5 8" id="KW-0812">Transmembrane</keyword>
<evidence type="ECO:0000259" key="9">
    <source>
        <dbReference type="PROSITE" id="PS50928"/>
    </source>
</evidence>
<dbReference type="Proteomes" id="UP000693892">
    <property type="component" value="Unassembled WGS sequence"/>
</dbReference>
<comment type="caution">
    <text evidence="10">The sequence shown here is derived from an EMBL/GenBank/DDBJ whole genome shotgun (WGS) entry which is preliminary data.</text>
</comment>
<dbReference type="InterPro" id="IPR000515">
    <property type="entry name" value="MetI-like"/>
</dbReference>
<evidence type="ECO:0000256" key="2">
    <source>
        <dbReference type="ARBA" id="ARBA00007069"/>
    </source>
</evidence>
<feature type="transmembrane region" description="Helical" evidence="8">
    <location>
        <begin position="141"/>
        <end position="161"/>
    </location>
</feature>
<feature type="transmembrane region" description="Helical" evidence="8">
    <location>
        <begin position="20"/>
        <end position="43"/>
    </location>
</feature>
<dbReference type="PROSITE" id="PS50928">
    <property type="entry name" value="ABC_TM1"/>
    <property type="match status" value="1"/>
</dbReference>
<dbReference type="PANTHER" id="PTHR42929:SF5">
    <property type="entry name" value="ABC TRANSPORTER PERMEASE PROTEIN"/>
    <property type="match status" value="1"/>
</dbReference>
<organism evidence="10 11">
    <name type="scientific">Leucobacter soli</name>
    <dbReference type="NCBI Taxonomy" id="2812850"/>
    <lineage>
        <taxon>Bacteria</taxon>
        <taxon>Bacillati</taxon>
        <taxon>Actinomycetota</taxon>
        <taxon>Actinomycetes</taxon>
        <taxon>Micrococcales</taxon>
        <taxon>Microbacteriaceae</taxon>
        <taxon>Leucobacter</taxon>
    </lineage>
</organism>
<feature type="domain" description="ABC transmembrane type-1" evidence="9">
    <location>
        <begin position="62"/>
        <end position="262"/>
    </location>
</feature>
<dbReference type="EMBL" id="CAJVAP010000007">
    <property type="protein sequence ID" value="CAG7605189.1"/>
    <property type="molecule type" value="Genomic_DNA"/>
</dbReference>
<comment type="subcellular location">
    <subcellularLocation>
        <location evidence="1 8">Cell membrane</location>
        <topology evidence="1 8">Multi-pass membrane protein</topology>
    </subcellularLocation>
</comment>
<keyword evidence="7 8" id="KW-0472">Membrane</keyword>
<keyword evidence="3 8" id="KW-0813">Transport</keyword>
<protein>
    <recommendedName>
        <fullName evidence="9">ABC transmembrane type-1 domain-containing protein</fullName>
    </recommendedName>
</protein>
<evidence type="ECO:0000256" key="7">
    <source>
        <dbReference type="ARBA" id="ARBA00023136"/>
    </source>
</evidence>
<sequence length="275" mass="29208">MVRVGGSVTSSLKGKRLGFLIPSLLLLVVVFAIPVVLVIGSAFQPEANAFGKLFSPTFVAITLRTLGIAAAVALISLVVAYPVAYLAASSGKRASSLLLGLVGISLFLSIVVRGYAWMAILDRRGVVNTLLGTDFEMLRNTPAVLIGLIQYGVPLMVFPLYNSMKRVDLRLLRASRNLGASGPRAFWGVYFPQTLHGVFAGYTVVFVVILGYYILPAILGGPQNTMIGEFIANQFLSTADFATGAAASLVLLACALGGYIVIQVISRIVIRGPRT</sequence>
<evidence type="ECO:0000256" key="1">
    <source>
        <dbReference type="ARBA" id="ARBA00004651"/>
    </source>
</evidence>
<dbReference type="GO" id="GO:0055085">
    <property type="term" value="P:transmembrane transport"/>
    <property type="evidence" value="ECO:0007669"/>
    <property type="project" value="InterPro"/>
</dbReference>
<keyword evidence="4" id="KW-1003">Cell membrane</keyword>
<evidence type="ECO:0000313" key="10">
    <source>
        <dbReference type="EMBL" id="CAG7605189.1"/>
    </source>
</evidence>
<dbReference type="GO" id="GO:0005886">
    <property type="term" value="C:plasma membrane"/>
    <property type="evidence" value="ECO:0007669"/>
    <property type="project" value="UniProtKB-SubCell"/>
</dbReference>
<dbReference type="PANTHER" id="PTHR42929">
    <property type="entry name" value="INNER MEMBRANE ABC TRANSPORTER PERMEASE PROTEIN YDCU-RELATED-RELATED"/>
    <property type="match status" value="1"/>
</dbReference>
<comment type="similarity">
    <text evidence="2">Belongs to the binding-protein-dependent transport system permease family. CysTW subfamily.</text>
</comment>
<feature type="transmembrane region" description="Helical" evidence="8">
    <location>
        <begin position="241"/>
        <end position="262"/>
    </location>
</feature>
<keyword evidence="11" id="KW-1185">Reference proteome</keyword>